<dbReference type="AlphaFoldDB" id="A0A9P1J158"/>
<dbReference type="GO" id="GO:0016787">
    <property type="term" value="F:hydrolase activity"/>
    <property type="evidence" value="ECO:0007669"/>
    <property type="project" value="UniProtKB-KW"/>
</dbReference>
<dbReference type="InterPro" id="IPR018998">
    <property type="entry name" value="EndoU_C"/>
</dbReference>
<name>A0A9P1J158_9PELO</name>
<feature type="domain" description="EndoU" evidence="12">
    <location>
        <begin position="22"/>
        <end position="207"/>
    </location>
</feature>
<dbReference type="PANTHER" id="PTHR12439">
    <property type="entry name" value="PLACENTAL PROTEIN 11-RELATED"/>
    <property type="match status" value="1"/>
</dbReference>
<comment type="similarity">
    <text evidence="2 11">Belongs to the ENDOU family.</text>
</comment>
<evidence type="ECO:0000256" key="2">
    <source>
        <dbReference type="ARBA" id="ARBA00010168"/>
    </source>
</evidence>
<keyword evidence="8 11" id="KW-0694">RNA-binding</keyword>
<dbReference type="CDD" id="cd21159">
    <property type="entry name" value="XendoU"/>
    <property type="match status" value="1"/>
</dbReference>
<evidence type="ECO:0000256" key="3">
    <source>
        <dbReference type="ARBA" id="ARBA00011245"/>
    </source>
</evidence>
<evidence type="ECO:0000256" key="9">
    <source>
        <dbReference type="ARBA" id="ARBA00023211"/>
    </source>
</evidence>
<evidence type="ECO:0000256" key="5">
    <source>
        <dbReference type="ARBA" id="ARBA00022723"/>
    </source>
</evidence>
<dbReference type="OrthoDB" id="430326at2759"/>
<comment type="subunit">
    <text evidence="3 11">Monomer.</text>
</comment>
<evidence type="ECO:0000256" key="7">
    <source>
        <dbReference type="ARBA" id="ARBA00022801"/>
    </source>
</evidence>
<evidence type="ECO:0000256" key="8">
    <source>
        <dbReference type="ARBA" id="ARBA00022884"/>
    </source>
</evidence>
<dbReference type="SUPFAM" id="SSF142877">
    <property type="entry name" value="EndoU-like"/>
    <property type="match status" value="1"/>
</dbReference>
<evidence type="ECO:0000256" key="4">
    <source>
        <dbReference type="ARBA" id="ARBA00022722"/>
    </source>
</evidence>
<evidence type="ECO:0000256" key="11">
    <source>
        <dbReference type="RuleBase" id="RU367085"/>
    </source>
</evidence>
<evidence type="ECO:0000256" key="6">
    <source>
        <dbReference type="ARBA" id="ARBA00022759"/>
    </source>
</evidence>
<evidence type="ECO:0000256" key="10">
    <source>
        <dbReference type="ARBA" id="ARBA00023239"/>
    </source>
</evidence>
<dbReference type="Pfam" id="PF09412">
    <property type="entry name" value="XendoU"/>
    <property type="match status" value="1"/>
</dbReference>
<keyword evidence="9 11" id="KW-0464">Manganese</keyword>
<dbReference type="InterPro" id="IPR037227">
    <property type="entry name" value="EndoU-like"/>
</dbReference>
<organism evidence="13 14">
    <name type="scientific">Caenorhabditis angaria</name>
    <dbReference type="NCBI Taxonomy" id="860376"/>
    <lineage>
        <taxon>Eukaryota</taxon>
        <taxon>Metazoa</taxon>
        <taxon>Ecdysozoa</taxon>
        <taxon>Nematoda</taxon>
        <taxon>Chromadorea</taxon>
        <taxon>Rhabditida</taxon>
        <taxon>Rhabditina</taxon>
        <taxon>Rhabditomorpha</taxon>
        <taxon>Rhabditoidea</taxon>
        <taxon>Rhabditidae</taxon>
        <taxon>Peloderinae</taxon>
        <taxon>Caenorhabditis</taxon>
    </lineage>
</organism>
<dbReference type="InterPro" id="IPR039787">
    <property type="entry name" value="ENDOU"/>
</dbReference>
<protein>
    <recommendedName>
        <fullName evidence="12">EndoU domain-containing protein</fullName>
    </recommendedName>
</protein>
<dbReference type="GO" id="GO:0046872">
    <property type="term" value="F:metal ion binding"/>
    <property type="evidence" value="ECO:0007669"/>
    <property type="project" value="UniProtKB-UniRule"/>
</dbReference>
<dbReference type="EMBL" id="CANHGI010000006">
    <property type="protein sequence ID" value="CAI5454777.1"/>
    <property type="molecule type" value="Genomic_DNA"/>
</dbReference>
<evidence type="ECO:0000256" key="1">
    <source>
        <dbReference type="ARBA" id="ARBA00001936"/>
    </source>
</evidence>
<dbReference type="GO" id="GO:0003723">
    <property type="term" value="F:RNA binding"/>
    <property type="evidence" value="ECO:0007669"/>
    <property type="project" value="UniProtKB-UniRule"/>
</dbReference>
<dbReference type="PROSITE" id="PS51959">
    <property type="entry name" value="ENDOU"/>
    <property type="match status" value="1"/>
</dbReference>
<evidence type="ECO:0000313" key="13">
    <source>
        <dbReference type="EMBL" id="CAI5454777.1"/>
    </source>
</evidence>
<keyword evidence="10" id="KW-0456">Lyase</keyword>
<gene>
    <name evidence="13" type="ORF">CAMP_LOCUS17414</name>
</gene>
<keyword evidence="14" id="KW-1185">Reference proteome</keyword>
<keyword evidence="7 11" id="KW-0378">Hydrolase</keyword>
<proteinExistence type="inferred from homology"/>
<evidence type="ECO:0000259" key="12">
    <source>
        <dbReference type="PROSITE" id="PS51959"/>
    </source>
</evidence>
<comment type="caution">
    <text evidence="13">The sequence shown here is derived from an EMBL/GenBank/DDBJ whole genome shotgun (WGS) entry which is preliminary data.</text>
</comment>
<accession>A0A9P1J158</accession>
<dbReference type="PANTHER" id="PTHR12439:SF11">
    <property type="entry name" value="URIDYLATE-SPECIFIC ENDORIBONUCLEASE"/>
    <property type="match status" value="1"/>
</dbReference>
<sequence>MRIFVFFALAVAAVYTAPVFLDLTTVNTFLTSLASSDVRTDSKVTLNYQNMASKKSPDHDNAASPLFTTVDSSITSGSIYTAIANLLKFYSHDSETAINLSTDLQSAISDFLDKIIATPAVTQAKAFLYQQGVSPSDAAAFKTQLYNLWFLPYARSSVVGSCGFKSVFVGESTGTSITRFANWYGFYLQEQSGSINYHGWFTKLNVS</sequence>
<keyword evidence="4 11" id="KW-0540">Nuclease</keyword>
<dbReference type="GO" id="GO:0016829">
    <property type="term" value="F:lyase activity"/>
    <property type="evidence" value="ECO:0007669"/>
    <property type="project" value="UniProtKB-KW"/>
</dbReference>
<dbReference type="Proteomes" id="UP001152747">
    <property type="component" value="Unassembled WGS sequence"/>
</dbReference>
<evidence type="ECO:0000313" key="14">
    <source>
        <dbReference type="Proteomes" id="UP001152747"/>
    </source>
</evidence>
<comment type="cofactor">
    <cofactor evidence="1 11">
        <name>Mn(2+)</name>
        <dbReference type="ChEBI" id="CHEBI:29035"/>
    </cofactor>
</comment>
<keyword evidence="5 11" id="KW-0479">Metal-binding</keyword>
<dbReference type="GO" id="GO:0004521">
    <property type="term" value="F:RNA endonuclease activity"/>
    <property type="evidence" value="ECO:0007669"/>
    <property type="project" value="UniProtKB-UniRule"/>
</dbReference>
<reference evidence="13" key="1">
    <citation type="submission" date="2022-11" db="EMBL/GenBank/DDBJ databases">
        <authorList>
            <person name="Kikuchi T."/>
        </authorList>
    </citation>
    <scope>NUCLEOTIDE SEQUENCE</scope>
    <source>
        <strain evidence="13">PS1010</strain>
    </source>
</reference>
<keyword evidence="6 11" id="KW-0255">Endonuclease</keyword>